<gene>
    <name evidence="2" type="primary">soj</name>
    <name evidence="2" type="ORF">GCM10023171_36940</name>
</gene>
<dbReference type="Pfam" id="PF13614">
    <property type="entry name" value="AAA_31"/>
    <property type="match status" value="1"/>
</dbReference>
<dbReference type="PANTHER" id="PTHR13696">
    <property type="entry name" value="P-LOOP CONTAINING NUCLEOSIDE TRIPHOSPHATE HYDROLASE"/>
    <property type="match status" value="1"/>
</dbReference>
<comment type="caution">
    <text evidence="2">The sequence shown here is derived from an EMBL/GenBank/DDBJ whole genome shotgun (WGS) entry which is preliminary data.</text>
</comment>
<dbReference type="CDD" id="cd02042">
    <property type="entry name" value="ParAB_family"/>
    <property type="match status" value="1"/>
</dbReference>
<evidence type="ECO:0000313" key="2">
    <source>
        <dbReference type="EMBL" id="GAA4492030.1"/>
    </source>
</evidence>
<dbReference type="SUPFAM" id="SSF52540">
    <property type="entry name" value="P-loop containing nucleoside triphosphate hydrolases"/>
    <property type="match status" value="1"/>
</dbReference>
<reference evidence="3" key="1">
    <citation type="journal article" date="2019" name="Int. J. Syst. Evol. Microbiol.">
        <title>The Global Catalogue of Microorganisms (GCM) 10K type strain sequencing project: providing services to taxonomists for standard genome sequencing and annotation.</title>
        <authorList>
            <consortium name="The Broad Institute Genomics Platform"/>
            <consortium name="The Broad Institute Genome Sequencing Center for Infectious Disease"/>
            <person name="Wu L."/>
            <person name="Ma J."/>
        </authorList>
    </citation>
    <scope>NUCLEOTIDE SEQUENCE [LARGE SCALE GENOMIC DNA]</scope>
    <source>
        <strain evidence="3">JCM 17839</strain>
    </source>
</reference>
<accession>A0ABP8PSC0</accession>
<feature type="domain" description="AAA" evidence="1">
    <location>
        <begin position="4"/>
        <end position="162"/>
    </location>
</feature>
<dbReference type="InterPro" id="IPR027417">
    <property type="entry name" value="P-loop_NTPase"/>
</dbReference>
<dbReference type="Proteomes" id="UP001500731">
    <property type="component" value="Unassembled WGS sequence"/>
</dbReference>
<dbReference type="PANTHER" id="PTHR13696:SF99">
    <property type="entry name" value="COBYRINIC ACID AC-DIAMIDE SYNTHASE"/>
    <property type="match status" value="1"/>
</dbReference>
<evidence type="ECO:0000259" key="1">
    <source>
        <dbReference type="Pfam" id="PF13614"/>
    </source>
</evidence>
<keyword evidence="3" id="KW-1185">Reference proteome</keyword>
<sequence length="257" mass="27852">MTTVYAVYSESGGVGKTTTAISLAMAFALAGKETLLIDLDPRGASTDWFGIEPKEKGLHVGAILGNDDVDGWAEQLAVPSGWHEKLRVIPSDRSLSNREKDNSQGLELRLKESLQGVEADVVIIDCPNRQGGPLTLSALYAANAVIYAASPTQDGLKGVEGGRRSVAEFRRLRERQGANVTIEEAGIVLGNVGDTVMTRVAKEVIDQLRETDMLLTPIVPARVIVQESRMSGQWYGNYRKGEPVLTAYKEIAEKVAR</sequence>
<dbReference type="InterPro" id="IPR050678">
    <property type="entry name" value="DNA_Partitioning_ATPase"/>
</dbReference>
<proteinExistence type="predicted"/>
<dbReference type="RefSeq" id="WP_345188977.1">
    <property type="nucleotide sequence ID" value="NZ_BAABGP010000028.1"/>
</dbReference>
<protein>
    <submittedName>
        <fullName evidence="2">Sporulation initiation inhibitor protein Soj</fullName>
    </submittedName>
</protein>
<dbReference type="Gene3D" id="3.40.50.300">
    <property type="entry name" value="P-loop containing nucleotide triphosphate hydrolases"/>
    <property type="match status" value="1"/>
</dbReference>
<dbReference type="InterPro" id="IPR025669">
    <property type="entry name" value="AAA_dom"/>
</dbReference>
<organism evidence="2 3">
    <name type="scientific">Microbacterium panaciterrae</name>
    <dbReference type="NCBI Taxonomy" id="985759"/>
    <lineage>
        <taxon>Bacteria</taxon>
        <taxon>Bacillati</taxon>
        <taxon>Actinomycetota</taxon>
        <taxon>Actinomycetes</taxon>
        <taxon>Micrococcales</taxon>
        <taxon>Microbacteriaceae</taxon>
        <taxon>Microbacterium</taxon>
    </lineage>
</organism>
<dbReference type="EMBL" id="BAABGP010000028">
    <property type="protein sequence ID" value="GAA4492030.1"/>
    <property type="molecule type" value="Genomic_DNA"/>
</dbReference>
<name>A0ABP8PSC0_9MICO</name>
<evidence type="ECO:0000313" key="3">
    <source>
        <dbReference type="Proteomes" id="UP001500731"/>
    </source>
</evidence>